<dbReference type="EMBL" id="AZHO01000011">
    <property type="protein sequence ID" value="KMT59979.1"/>
    <property type="molecule type" value="Genomic_DNA"/>
</dbReference>
<dbReference type="Proteomes" id="UP000052258">
    <property type="component" value="Unassembled WGS sequence"/>
</dbReference>
<name>A0A0J8GG38_9LIST</name>
<reference evidence="2 3" key="1">
    <citation type="journal article" date="2015" name="Genome Biol. Evol.">
        <title>Comparative Genomics of Listeria Sensu Lato: Genus-Wide Differences in Evolutionary Dynamics and the Progressive Gain of Complex, Potentially Pathogenicity-Related Traits through Lateral Gene Transfer.</title>
        <authorList>
            <person name="Chiara M."/>
            <person name="Caruso M."/>
            <person name="D'Erchia A.M."/>
            <person name="Manzari C."/>
            <person name="Fraccalvieri R."/>
            <person name="Goffredo E."/>
            <person name="Latorre L."/>
            <person name="Miccolupo A."/>
            <person name="Padalino I."/>
            <person name="Santagada G."/>
            <person name="Chiocco D."/>
            <person name="Pesole G."/>
            <person name="Horner D.S."/>
            <person name="Parisi A."/>
        </authorList>
    </citation>
    <scope>NUCLEOTIDE SEQUENCE [LARGE SCALE GENOMIC DNA]</scope>
    <source>
        <strain evidence="2 3">1991</strain>
    </source>
</reference>
<dbReference type="Gene3D" id="3.40.220.10">
    <property type="entry name" value="Leucine Aminopeptidase, subunit E, domain 1"/>
    <property type="match status" value="1"/>
</dbReference>
<dbReference type="InterPro" id="IPR043472">
    <property type="entry name" value="Macro_dom-like"/>
</dbReference>
<dbReference type="SMART" id="SM00506">
    <property type="entry name" value="A1pp"/>
    <property type="match status" value="1"/>
</dbReference>
<sequence length="179" mass="19804">MKIHLQQGDITKLKVDALVNAANNTLLGGGGVDGAIHQAAGPELLSACKEIIDKIGSCATGEAVITKGFQLDARYVIHTVGPIWHGGDKREPNLLASCYWKSLELAAYKELSSIAFPNISTGIYQFPKELAAEVSIDTVSEWIKAEPDTSLKEIYFICYDEENFQIYEEKLKERHLYDL</sequence>
<protein>
    <submittedName>
        <fullName evidence="2">RNase III inhibitor</fullName>
    </submittedName>
</protein>
<dbReference type="RefSeq" id="WP_007476759.1">
    <property type="nucleotide sequence ID" value="NZ_KQ130613.1"/>
</dbReference>
<dbReference type="AlphaFoldDB" id="A0A0J8GG38"/>
<organism evidence="2 3">
    <name type="scientific">Listeria fleischmannii 1991</name>
    <dbReference type="NCBI Taxonomy" id="1430899"/>
    <lineage>
        <taxon>Bacteria</taxon>
        <taxon>Bacillati</taxon>
        <taxon>Bacillota</taxon>
        <taxon>Bacilli</taxon>
        <taxon>Bacillales</taxon>
        <taxon>Listeriaceae</taxon>
        <taxon>Listeria</taxon>
    </lineage>
</organism>
<comment type="caution">
    <text evidence="2">The sequence shown here is derived from an EMBL/GenBank/DDBJ whole genome shotgun (WGS) entry which is preliminary data.</text>
</comment>
<evidence type="ECO:0000313" key="3">
    <source>
        <dbReference type="Proteomes" id="UP000052258"/>
    </source>
</evidence>
<evidence type="ECO:0000313" key="2">
    <source>
        <dbReference type="EMBL" id="KMT59979.1"/>
    </source>
</evidence>
<accession>A0A0J8GG38</accession>
<keyword evidence="3" id="KW-1185">Reference proteome</keyword>
<dbReference type="CDD" id="cd02908">
    <property type="entry name" value="Macro_OAADPr_deacetylase"/>
    <property type="match status" value="1"/>
</dbReference>
<dbReference type="PANTHER" id="PTHR11106">
    <property type="entry name" value="GANGLIOSIDE INDUCED DIFFERENTIATION ASSOCIATED PROTEIN 2-RELATED"/>
    <property type="match status" value="1"/>
</dbReference>
<dbReference type="PROSITE" id="PS51154">
    <property type="entry name" value="MACRO"/>
    <property type="match status" value="1"/>
</dbReference>
<dbReference type="SUPFAM" id="SSF52949">
    <property type="entry name" value="Macro domain-like"/>
    <property type="match status" value="1"/>
</dbReference>
<dbReference type="PANTHER" id="PTHR11106:SF27">
    <property type="entry name" value="MACRO DOMAIN-CONTAINING PROTEIN"/>
    <property type="match status" value="1"/>
</dbReference>
<dbReference type="OrthoDB" id="6194521at2"/>
<dbReference type="PATRIC" id="fig|1430899.3.peg.935"/>
<dbReference type="InterPro" id="IPR002589">
    <property type="entry name" value="Macro_dom"/>
</dbReference>
<evidence type="ECO:0000259" key="1">
    <source>
        <dbReference type="PROSITE" id="PS51154"/>
    </source>
</evidence>
<gene>
    <name evidence="2" type="ORF">X560_0905</name>
</gene>
<dbReference type="Pfam" id="PF01661">
    <property type="entry name" value="Macro"/>
    <property type="match status" value="1"/>
</dbReference>
<dbReference type="NCBIfam" id="NF001664">
    <property type="entry name" value="PRK00431.1-6"/>
    <property type="match status" value="1"/>
</dbReference>
<feature type="domain" description="Macro" evidence="1">
    <location>
        <begin position="1"/>
        <end position="175"/>
    </location>
</feature>
<proteinExistence type="predicted"/>